<name>A0ACB9THR3_HOLOL</name>
<gene>
    <name evidence="1" type="ORF">MML48_3g00001800</name>
</gene>
<organism evidence="1 2">
    <name type="scientific">Holotrichia oblita</name>
    <name type="common">Chafer beetle</name>
    <dbReference type="NCBI Taxonomy" id="644536"/>
    <lineage>
        <taxon>Eukaryota</taxon>
        <taxon>Metazoa</taxon>
        <taxon>Ecdysozoa</taxon>
        <taxon>Arthropoda</taxon>
        <taxon>Hexapoda</taxon>
        <taxon>Insecta</taxon>
        <taxon>Pterygota</taxon>
        <taxon>Neoptera</taxon>
        <taxon>Endopterygota</taxon>
        <taxon>Coleoptera</taxon>
        <taxon>Polyphaga</taxon>
        <taxon>Scarabaeiformia</taxon>
        <taxon>Scarabaeidae</taxon>
        <taxon>Melolonthinae</taxon>
        <taxon>Holotrichia</taxon>
    </lineage>
</organism>
<proteinExistence type="predicted"/>
<comment type="caution">
    <text evidence="1">The sequence shown here is derived from an EMBL/GenBank/DDBJ whole genome shotgun (WGS) entry which is preliminary data.</text>
</comment>
<keyword evidence="2" id="KW-1185">Reference proteome</keyword>
<accession>A0ACB9THR3</accession>
<evidence type="ECO:0000313" key="2">
    <source>
        <dbReference type="Proteomes" id="UP001056778"/>
    </source>
</evidence>
<reference evidence="1" key="1">
    <citation type="submission" date="2022-04" db="EMBL/GenBank/DDBJ databases">
        <title>Chromosome-scale genome assembly of Holotrichia oblita Faldermann.</title>
        <authorList>
            <person name="Rongchong L."/>
        </authorList>
    </citation>
    <scope>NUCLEOTIDE SEQUENCE</scope>
    <source>
        <strain evidence="1">81SQS9</strain>
    </source>
</reference>
<dbReference type="Proteomes" id="UP001056778">
    <property type="component" value="Chromosome 3"/>
</dbReference>
<protein>
    <submittedName>
        <fullName evidence="1">Symplekin-related</fullName>
    </submittedName>
</protein>
<sequence>MDGQRQTKRVWLAKSTQRRGRGRPRRTWEQDIAETLRRRGVIAALPKLIKLNPVVVREVFNRLLGVHGESCITPTELLVALHLLDQSKVDLKTIMKATSMCIAEKQIFTQEVLAVVLQQLMDQPTLPTLLMRTVIQALGLYPRLSGFVMNILQRLILKQVWKHKVVWEGFVKCCQRTKPQSFTVLMQLPTPQLTEALDMCPELKTSLNEHLLTFSESQRAHIPTAVQEIILGTGLVVPPQPVPAPIIAIADGQPIGTTIEPLPPGME</sequence>
<evidence type="ECO:0000313" key="1">
    <source>
        <dbReference type="EMBL" id="KAI4466332.1"/>
    </source>
</evidence>
<dbReference type="EMBL" id="CM043017">
    <property type="protein sequence ID" value="KAI4466332.1"/>
    <property type="molecule type" value="Genomic_DNA"/>
</dbReference>